<proteinExistence type="inferred from homology"/>
<organism evidence="3 4">
    <name type="scientific">Sphingobium phenoxybenzoativorans</name>
    <dbReference type="NCBI Taxonomy" id="1592790"/>
    <lineage>
        <taxon>Bacteria</taxon>
        <taxon>Pseudomonadati</taxon>
        <taxon>Pseudomonadota</taxon>
        <taxon>Alphaproteobacteria</taxon>
        <taxon>Sphingomonadales</taxon>
        <taxon>Sphingomonadaceae</taxon>
        <taxon>Sphingobium</taxon>
    </lineage>
</organism>
<dbReference type="InterPro" id="IPR036423">
    <property type="entry name" value="SOD-like_Cu/Zn_dom_sf"/>
</dbReference>
<dbReference type="InterPro" id="IPR001424">
    <property type="entry name" value="SOD_Cu_Zn_dom"/>
</dbReference>
<evidence type="ECO:0000313" key="4">
    <source>
        <dbReference type="Proteomes" id="UP000681425"/>
    </source>
</evidence>
<dbReference type="EMBL" id="CP073910">
    <property type="protein sequence ID" value="QUT08052.1"/>
    <property type="molecule type" value="Genomic_DNA"/>
</dbReference>
<dbReference type="KEGG" id="spph:KFK14_02165"/>
<reference evidence="3" key="1">
    <citation type="submission" date="2021-04" db="EMBL/GenBank/DDBJ databases">
        <title>Isolation of p-tert-butylphenol degrading bacteria Sphingobium phenoxybenzoativorans Tas13 from active sludge.</title>
        <authorList>
            <person name="Li Y."/>
        </authorList>
    </citation>
    <scope>NUCLEOTIDE SEQUENCE</scope>
    <source>
        <strain evidence="3">Tas13</strain>
    </source>
</reference>
<gene>
    <name evidence="3" type="ORF">KFK14_02165</name>
</gene>
<dbReference type="CDD" id="cd00305">
    <property type="entry name" value="Cu-Zn_Superoxide_Dismutase"/>
    <property type="match status" value="1"/>
</dbReference>
<dbReference type="InterPro" id="IPR024134">
    <property type="entry name" value="SOD_Cu/Zn_/chaperone"/>
</dbReference>
<sequence length="172" mass="16687">MLGACASDNDGAASAASAAPPAGLTAKAVLMAADGSEKGAAEVVESAAGLTVSIKVMGLPAGTHAAHVHTTGVCTAPDFASAGGHWNPTKHQHGKDNPQGMHMGDMPNILLGADGSGTLEYTIPGAKLTSGDAPLLDADGAAIVIHAAADDMKTDPTGNAGGRLACGVLTAV</sequence>
<evidence type="ECO:0000259" key="2">
    <source>
        <dbReference type="Pfam" id="PF00080"/>
    </source>
</evidence>
<dbReference type="SUPFAM" id="SSF49329">
    <property type="entry name" value="Cu,Zn superoxide dismutase-like"/>
    <property type="match status" value="1"/>
</dbReference>
<evidence type="ECO:0000256" key="1">
    <source>
        <dbReference type="ARBA" id="ARBA00010457"/>
    </source>
</evidence>
<name>A0A975Q3Z2_9SPHN</name>
<keyword evidence="4" id="KW-1185">Reference proteome</keyword>
<accession>A0A975Q3Z2</accession>
<protein>
    <submittedName>
        <fullName evidence="3">Superoxide dismutase family protein</fullName>
    </submittedName>
</protein>
<dbReference type="AlphaFoldDB" id="A0A975Q3Z2"/>
<feature type="domain" description="Superoxide dismutase copper/zinc binding" evidence="2">
    <location>
        <begin position="39"/>
        <end position="168"/>
    </location>
</feature>
<evidence type="ECO:0000313" key="3">
    <source>
        <dbReference type="EMBL" id="QUT08052.1"/>
    </source>
</evidence>
<comment type="similarity">
    <text evidence="1">Belongs to the Cu-Zn superoxide dismutase family.</text>
</comment>
<dbReference type="Proteomes" id="UP000681425">
    <property type="component" value="Chromosome"/>
</dbReference>
<dbReference type="Gene3D" id="2.60.40.200">
    <property type="entry name" value="Superoxide dismutase, copper/zinc binding domain"/>
    <property type="match status" value="1"/>
</dbReference>
<dbReference type="GO" id="GO:0006801">
    <property type="term" value="P:superoxide metabolic process"/>
    <property type="evidence" value="ECO:0007669"/>
    <property type="project" value="InterPro"/>
</dbReference>
<dbReference type="PANTHER" id="PTHR10003">
    <property type="entry name" value="SUPEROXIDE DISMUTASE CU-ZN -RELATED"/>
    <property type="match status" value="1"/>
</dbReference>
<dbReference type="Pfam" id="PF00080">
    <property type="entry name" value="Sod_Cu"/>
    <property type="match status" value="1"/>
</dbReference>
<dbReference type="GO" id="GO:0005507">
    <property type="term" value="F:copper ion binding"/>
    <property type="evidence" value="ECO:0007669"/>
    <property type="project" value="InterPro"/>
</dbReference>